<reference evidence="8" key="1">
    <citation type="journal article" date="2014" name="Int. J. Syst. Evol. Microbiol.">
        <title>Complete genome sequence of Corynebacterium casei LMG S-19264T (=DSM 44701T), isolated from a smear-ripened cheese.</title>
        <authorList>
            <consortium name="US DOE Joint Genome Institute (JGI-PGF)"/>
            <person name="Walter F."/>
            <person name="Albersmeier A."/>
            <person name="Kalinowski J."/>
            <person name="Ruckert C."/>
        </authorList>
    </citation>
    <scope>NUCLEOTIDE SEQUENCE</scope>
    <source>
        <strain evidence="8">JCM 4369</strain>
    </source>
</reference>
<dbReference type="GO" id="GO:0016977">
    <property type="term" value="F:chitosanase activity"/>
    <property type="evidence" value="ECO:0007669"/>
    <property type="project" value="InterPro"/>
</dbReference>
<dbReference type="EMBL" id="BMTD01000010">
    <property type="protein sequence ID" value="GGV04057.1"/>
    <property type="molecule type" value="Genomic_DNA"/>
</dbReference>
<protein>
    <recommendedName>
        <fullName evidence="10">Secreted protein</fullName>
    </recommendedName>
</protein>
<organism evidence="8 9">
    <name type="scientific">Streptomyces filipinensis</name>
    <dbReference type="NCBI Taxonomy" id="66887"/>
    <lineage>
        <taxon>Bacteria</taxon>
        <taxon>Bacillati</taxon>
        <taxon>Actinomycetota</taxon>
        <taxon>Actinomycetes</taxon>
        <taxon>Kitasatosporales</taxon>
        <taxon>Streptomycetaceae</taxon>
        <taxon>Streptomyces</taxon>
    </lineage>
</organism>
<dbReference type="PANTHER" id="PTHR42061">
    <property type="entry name" value="ENDO-CHITOSANASE"/>
    <property type="match status" value="1"/>
</dbReference>
<evidence type="ECO:0000256" key="4">
    <source>
        <dbReference type="ARBA" id="ARBA00022801"/>
    </source>
</evidence>
<comment type="caution">
    <text evidence="8">The sequence shown here is derived from an EMBL/GenBank/DDBJ whole genome shotgun (WGS) entry which is preliminary data.</text>
</comment>
<accession>A0A918MBV4</accession>
<keyword evidence="4" id="KW-0378">Hydrolase</keyword>
<evidence type="ECO:0000256" key="3">
    <source>
        <dbReference type="ARBA" id="ARBA00022729"/>
    </source>
</evidence>
<evidence type="ECO:0000256" key="5">
    <source>
        <dbReference type="ARBA" id="ARBA00023277"/>
    </source>
</evidence>
<dbReference type="PANTHER" id="PTHR42061:SF6">
    <property type="entry name" value="ENDO-CHITOSANASE"/>
    <property type="match status" value="1"/>
</dbReference>
<keyword evidence="5" id="KW-0119">Carbohydrate metabolism</keyword>
<evidence type="ECO:0008006" key="10">
    <source>
        <dbReference type="Google" id="ProtNLM"/>
    </source>
</evidence>
<evidence type="ECO:0000313" key="9">
    <source>
        <dbReference type="Proteomes" id="UP000618795"/>
    </source>
</evidence>
<keyword evidence="2" id="KW-0964">Secreted</keyword>
<dbReference type="GO" id="GO:0000272">
    <property type="term" value="P:polysaccharide catabolic process"/>
    <property type="evidence" value="ECO:0007669"/>
    <property type="project" value="UniProtKB-KW"/>
</dbReference>
<name>A0A918MBV4_9ACTN</name>
<dbReference type="Pfam" id="PF07335">
    <property type="entry name" value="Glyco_hydro_75"/>
    <property type="match status" value="1"/>
</dbReference>
<evidence type="ECO:0000313" key="8">
    <source>
        <dbReference type="EMBL" id="GGV04057.1"/>
    </source>
</evidence>
<dbReference type="AlphaFoldDB" id="A0A918MBV4"/>
<dbReference type="Proteomes" id="UP000618795">
    <property type="component" value="Unassembled WGS sequence"/>
</dbReference>
<evidence type="ECO:0000256" key="1">
    <source>
        <dbReference type="ARBA" id="ARBA00004613"/>
    </source>
</evidence>
<keyword evidence="6" id="KW-0326">Glycosidase</keyword>
<reference evidence="8" key="2">
    <citation type="submission" date="2020-09" db="EMBL/GenBank/DDBJ databases">
        <authorList>
            <person name="Sun Q."/>
            <person name="Ohkuma M."/>
        </authorList>
    </citation>
    <scope>NUCLEOTIDE SEQUENCE</scope>
    <source>
        <strain evidence="8">JCM 4369</strain>
    </source>
</reference>
<keyword evidence="3" id="KW-0732">Signal</keyword>
<dbReference type="GO" id="GO:0005576">
    <property type="term" value="C:extracellular region"/>
    <property type="evidence" value="ECO:0007669"/>
    <property type="project" value="UniProtKB-SubCell"/>
</dbReference>
<keyword evidence="7" id="KW-0624">Polysaccharide degradation</keyword>
<proteinExistence type="predicted"/>
<sequence>MAKTAGAVYRHHSVLDVAPSPSRGSLVVRVPSLTLAVAGATLLAPAALPVPAAALPPGERSTARGSGAVAATDLLSRLGDCHQISRGRYRTDADSSATVPVCGTRDAVFWKADLDIDCDGQSTARCNRRTDPQFSGATAYPQSDGRTLNAETLPYIVVPAPSRIWNPRKDGVRGGSIAAVVYRGRVQYAVVGDIGPRDLIGEASYATARRLGIRADPRGGGAPSGVTYIVFKNSHMDPIEDDTAAAMAGVRLARLFVTDK</sequence>
<evidence type="ECO:0000256" key="2">
    <source>
        <dbReference type="ARBA" id="ARBA00022525"/>
    </source>
</evidence>
<comment type="subcellular location">
    <subcellularLocation>
        <location evidence="1">Secreted</location>
    </subcellularLocation>
</comment>
<evidence type="ECO:0000256" key="7">
    <source>
        <dbReference type="ARBA" id="ARBA00023326"/>
    </source>
</evidence>
<keyword evidence="9" id="KW-1185">Reference proteome</keyword>
<evidence type="ECO:0000256" key="6">
    <source>
        <dbReference type="ARBA" id="ARBA00023295"/>
    </source>
</evidence>
<dbReference type="InterPro" id="IPR009939">
    <property type="entry name" value="Chitosanase_fungal"/>
</dbReference>
<gene>
    <name evidence="8" type="ORF">GCM10010260_46300</name>
</gene>